<sequence length="143" mass="14932">MGSAHGTSSTTNARRSTRGEGGYDVVVDIAGNRPLRELRSVMTPRGRLVIVGGEQGGSLTGGLGRQLRARLLARWTGQRMGGMLGRVRREDLTVLADAVIAGRLRPAVTRTYPLAEAGSALADLGAGRISGQAVVVVDSAPRD</sequence>
<evidence type="ECO:0000313" key="1">
    <source>
        <dbReference type="EMBL" id="MEA5455636.1"/>
    </source>
</evidence>
<reference evidence="1 2" key="1">
    <citation type="submission" date="2023-12" db="EMBL/GenBank/DDBJ databases">
        <title>Sinomonas terricola sp. nov, isolated from litchi orchard soil in Guangdong, PR China.</title>
        <authorList>
            <person name="Jiaxin W."/>
            <person name="Yang Z."/>
            <person name="Honghui Z."/>
        </authorList>
    </citation>
    <scope>NUCLEOTIDE SEQUENCE [LARGE SCALE GENOMIC DNA]</scope>
    <source>
        <strain evidence="1 2">JGH33</strain>
    </source>
</reference>
<dbReference type="Pfam" id="PF13602">
    <property type="entry name" value="ADH_zinc_N_2"/>
    <property type="match status" value="1"/>
</dbReference>
<comment type="caution">
    <text evidence="1">The sequence shown here is derived from an EMBL/GenBank/DDBJ whole genome shotgun (WGS) entry which is preliminary data.</text>
</comment>
<dbReference type="EMBL" id="JAYGGQ010000009">
    <property type="protein sequence ID" value="MEA5455636.1"/>
    <property type="molecule type" value="Genomic_DNA"/>
</dbReference>
<evidence type="ECO:0000313" key="2">
    <source>
        <dbReference type="Proteomes" id="UP001304769"/>
    </source>
</evidence>
<gene>
    <name evidence="1" type="ORF">SPF06_12960</name>
</gene>
<name>A0ABU5T867_9MICC</name>
<dbReference type="RefSeq" id="WP_323279499.1">
    <property type="nucleotide sequence ID" value="NZ_JAYGGQ010000009.1"/>
</dbReference>
<protein>
    <submittedName>
        <fullName evidence="1">Zinc-binding dehydrogenase</fullName>
    </submittedName>
</protein>
<keyword evidence="2" id="KW-1185">Reference proteome</keyword>
<proteinExistence type="predicted"/>
<dbReference type="Gene3D" id="3.90.180.10">
    <property type="entry name" value="Medium-chain alcohol dehydrogenases, catalytic domain"/>
    <property type="match status" value="1"/>
</dbReference>
<organism evidence="1 2">
    <name type="scientific">Sinomonas terricola</name>
    <dbReference type="NCBI Taxonomy" id="3110330"/>
    <lineage>
        <taxon>Bacteria</taxon>
        <taxon>Bacillati</taxon>
        <taxon>Actinomycetota</taxon>
        <taxon>Actinomycetes</taxon>
        <taxon>Micrococcales</taxon>
        <taxon>Micrococcaceae</taxon>
        <taxon>Sinomonas</taxon>
    </lineage>
</organism>
<accession>A0ABU5T867</accession>
<dbReference type="Proteomes" id="UP001304769">
    <property type="component" value="Unassembled WGS sequence"/>
</dbReference>
<dbReference type="Gene3D" id="3.40.50.720">
    <property type="entry name" value="NAD(P)-binding Rossmann-like Domain"/>
    <property type="match status" value="1"/>
</dbReference>
<dbReference type="SUPFAM" id="SSF51735">
    <property type="entry name" value="NAD(P)-binding Rossmann-fold domains"/>
    <property type="match status" value="1"/>
</dbReference>
<dbReference type="InterPro" id="IPR036291">
    <property type="entry name" value="NAD(P)-bd_dom_sf"/>
</dbReference>